<dbReference type="InterPro" id="IPR013103">
    <property type="entry name" value="RVT_2"/>
</dbReference>
<gene>
    <name evidence="3" type="ORF">Tci_631712</name>
</gene>
<name>A0A699JXH1_TANCI</name>
<dbReference type="AlphaFoldDB" id="A0A699JXH1"/>
<evidence type="ECO:0000313" key="3">
    <source>
        <dbReference type="EMBL" id="GFA59740.1"/>
    </source>
</evidence>
<evidence type="ECO:0000259" key="2">
    <source>
        <dbReference type="Pfam" id="PF07727"/>
    </source>
</evidence>
<dbReference type="EMBL" id="BKCJ010452327">
    <property type="protein sequence ID" value="GFA59740.1"/>
    <property type="molecule type" value="Genomic_DNA"/>
</dbReference>
<feature type="domain" description="Reverse transcriptase Ty1/copia-type" evidence="2">
    <location>
        <begin position="171"/>
        <end position="247"/>
    </location>
</feature>
<feature type="compositionally biased region" description="Basic and acidic residues" evidence="1">
    <location>
        <begin position="67"/>
        <end position="84"/>
    </location>
</feature>
<sequence>MNYEPILASTQSNGFAGTKACDNVGQARKNKEPVKDYILLPLWTAVLPFFQDPKSSQDEGFQLSSDSVKKVDEDPCKGCNCKDQEQDDNVNNTNNLNSTNGVNDVTKNISNELPFNPDMPVLEDISIFNLSSDHEDDDDDEEANINNTDTTIIVSPVYTIRIHKDHPLDHDERGIVIRNKARLVAQGHTQEERNDYDEVFSLVARTEAIRLFLAYASFKDFVVYQMDVNSTFLYEKIEEEVLEVKNASTPMETQKPLLKDEDGEEVDVYMYKSLIGLLTYLTSSRPDIMFSMCACARY</sequence>
<proteinExistence type="predicted"/>
<protein>
    <submittedName>
        <fullName evidence="3">Ribonuclease H-like domain-containing protein</fullName>
    </submittedName>
</protein>
<accession>A0A699JXH1</accession>
<comment type="caution">
    <text evidence="3">The sequence shown here is derived from an EMBL/GenBank/DDBJ whole genome shotgun (WGS) entry which is preliminary data.</text>
</comment>
<reference evidence="3" key="1">
    <citation type="journal article" date="2019" name="Sci. Rep.">
        <title>Draft genome of Tanacetum cinerariifolium, the natural source of mosquito coil.</title>
        <authorList>
            <person name="Yamashiro T."/>
            <person name="Shiraishi A."/>
            <person name="Satake H."/>
            <person name="Nakayama K."/>
        </authorList>
    </citation>
    <scope>NUCLEOTIDE SEQUENCE</scope>
</reference>
<feature type="region of interest" description="Disordered" evidence="1">
    <location>
        <begin position="55"/>
        <end position="117"/>
    </location>
</feature>
<feature type="compositionally biased region" description="Low complexity" evidence="1">
    <location>
        <begin position="89"/>
        <end position="105"/>
    </location>
</feature>
<organism evidence="3">
    <name type="scientific">Tanacetum cinerariifolium</name>
    <name type="common">Dalmatian daisy</name>
    <name type="synonym">Chrysanthemum cinerariifolium</name>
    <dbReference type="NCBI Taxonomy" id="118510"/>
    <lineage>
        <taxon>Eukaryota</taxon>
        <taxon>Viridiplantae</taxon>
        <taxon>Streptophyta</taxon>
        <taxon>Embryophyta</taxon>
        <taxon>Tracheophyta</taxon>
        <taxon>Spermatophyta</taxon>
        <taxon>Magnoliopsida</taxon>
        <taxon>eudicotyledons</taxon>
        <taxon>Gunneridae</taxon>
        <taxon>Pentapetalae</taxon>
        <taxon>asterids</taxon>
        <taxon>campanulids</taxon>
        <taxon>Asterales</taxon>
        <taxon>Asteraceae</taxon>
        <taxon>Asteroideae</taxon>
        <taxon>Anthemideae</taxon>
        <taxon>Anthemidinae</taxon>
        <taxon>Tanacetum</taxon>
    </lineage>
</organism>
<dbReference type="Pfam" id="PF07727">
    <property type="entry name" value="RVT_2"/>
    <property type="match status" value="1"/>
</dbReference>
<evidence type="ECO:0000256" key="1">
    <source>
        <dbReference type="SAM" id="MobiDB-lite"/>
    </source>
</evidence>